<evidence type="ECO:0000313" key="2">
    <source>
        <dbReference type="Proteomes" id="UP000198598"/>
    </source>
</evidence>
<keyword evidence="2" id="KW-1185">Reference proteome</keyword>
<evidence type="ECO:0000313" key="1">
    <source>
        <dbReference type="EMBL" id="SFE88828.1"/>
    </source>
</evidence>
<name>A0A1I2E8L1_9BACT</name>
<dbReference type="EMBL" id="FOLQ01000021">
    <property type="protein sequence ID" value="SFE88828.1"/>
    <property type="molecule type" value="Genomic_DNA"/>
</dbReference>
<reference evidence="1 2" key="1">
    <citation type="submission" date="2016-10" db="EMBL/GenBank/DDBJ databases">
        <authorList>
            <person name="de Groot N.N."/>
        </authorList>
    </citation>
    <scope>NUCLEOTIDE SEQUENCE [LARGE SCALE GENOMIC DNA]</scope>
    <source>
        <strain evidence="1 2">DSM 26130</strain>
    </source>
</reference>
<dbReference type="AlphaFoldDB" id="A0A1I2E8L1"/>
<organism evidence="1 2">
    <name type="scientific">Spirosoma endophyticum</name>
    <dbReference type="NCBI Taxonomy" id="662367"/>
    <lineage>
        <taxon>Bacteria</taxon>
        <taxon>Pseudomonadati</taxon>
        <taxon>Bacteroidota</taxon>
        <taxon>Cytophagia</taxon>
        <taxon>Cytophagales</taxon>
        <taxon>Cytophagaceae</taxon>
        <taxon>Spirosoma</taxon>
    </lineage>
</organism>
<protein>
    <submittedName>
        <fullName evidence="1">Uncharacterized protein</fullName>
    </submittedName>
</protein>
<sequence length="53" mass="6063">MGSTGVGTLAFKLLKGFWCHWRKKVHQIAIWISEQQGTITPWHGSRLLNDQVT</sequence>
<dbReference type="Proteomes" id="UP000198598">
    <property type="component" value="Unassembled WGS sequence"/>
</dbReference>
<accession>A0A1I2E8L1</accession>
<proteinExistence type="predicted"/>
<gene>
    <name evidence="1" type="ORF">SAMN05216167_12152</name>
</gene>